<dbReference type="Pfam" id="PF16202">
    <property type="entry name" value="BLM_N"/>
    <property type="match status" value="1"/>
</dbReference>
<evidence type="ECO:0000259" key="2">
    <source>
        <dbReference type="Pfam" id="PF16202"/>
    </source>
</evidence>
<dbReference type="InterPro" id="IPR032437">
    <property type="entry name" value="BLM_N"/>
</dbReference>
<dbReference type="Proteomes" id="UP000242450">
    <property type="component" value="Chromosome 13"/>
</dbReference>
<feature type="compositionally biased region" description="Basic and acidic residues" evidence="1">
    <location>
        <begin position="232"/>
        <end position="244"/>
    </location>
</feature>
<dbReference type="EMBL" id="MKHE01000013">
    <property type="protein sequence ID" value="OWK08949.1"/>
    <property type="molecule type" value="Genomic_DNA"/>
</dbReference>
<evidence type="ECO:0000313" key="3">
    <source>
        <dbReference type="EMBL" id="OWK08949.1"/>
    </source>
</evidence>
<evidence type="ECO:0000256" key="1">
    <source>
        <dbReference type="SAM" id="MobiDB-lite"/>
    </source>
</evidence>
<name>A0A212CSF9_CEREH</name>
<proteinExistence type="predicted"/>
<dbReference type="OrthoDB" id="10261556at2759"/>
<gene>
    <name evidence="3" type="ORF">Celaphus_00015229</name>
</gene>
<feature type="region of interest" description="Disordered" evidence="1">
    <location>
        <begin position="93"/>
        <end position="118"/>
    </location>
</feature>
<feature type="domain" description="RecQ-like DNA helicase BLM N-terminal" evidence="2">
    <location>
        <begin position="48"/>
        <end position="282"/>
    </location>
</feature>
<dbReference type="AlphaFoldDB" id="A0A212CSF9"/>
<organism evidence="3 4">
    <name type="scientific">Cervus elaphus hippelaphus</name>
    <name type="common">European red deer</name>
    <dbReference type="NCBI Taxonomy" id="46360"/>
    <lineage>
        <taxon>Eukaryota</taxon>
        <taxon>Metazoa</taxon>
        <taxon>Chordata</taxon>
        <taxon>Craniata</taxon>
        <taxon>Vertebrata</taxon>
        <taxon>Euteleostomi</taxon>
        <taxon>Mammalia</taxon>
        <taxon>Eutheria</taxon>
        <taxon>Laurasiatheria</taxon>
        <taxon>Artiodactyla</taxon>
        <taxon>Ruminantia</taxon>
        <taxon>Pecora</taxon>
        <taxon>Cervidae</taxon>
        <taxon>Cervinae</taxon>
        <taxon>Cervus</taxon>
    </lineage>
</organism>
<feature type="compositionally biased region" description="Polar residues" evidence="1">
    <location>
        <begin position="214"/>
        <end position="231"/>
    </location>
</feature>
<feature type="non-terminal residue" evidence="3">
    <location>
        <position position="282"/>
    </location>
</feature>
<keyword evidence="4" id="KW-1185">Reference proteome</keyword>
<evidence type="ECO:0000313" key="4">
    <source>
        <dbReference type="Proteomes" id="UP000242450"/>
    </source>
</evidence>
<feature type="compositionally biased region" description="Acidic residues" evidence="1">
    <location>
        <begin position="253"/>
        <end position="268"/>
    </location>
</feature>
<sequence>MPGPEQSLFRFLALPGPWLLFLRIIYRNNWNAIRRESLTIKRVFQNRNLRFTFKKKAPSANDVSVTSVSVAKTPVLSDKDVNITEAFSFSEPLPHTTHQQTGINDFKSAPSGPQTKRVGSKPLLPSLSQVPQEVSCTAQNTPVIKQSCNATFKKLEFSSSSDSLIPFNDWDDIDDFDTSGNSKAFVTPCKNRFVRVSTAQKSKKSKRNLVKAQLNQTNAGKTGLAPSSSESKQGRLAEKQKGDSEWLSSDVICIDDDPNSEELINEDTQENHSLKTHLGAER</sequence>
<feature type="region of interest" description="Disordered" evidence="1">
    <location>
        <begin position="214"/>
        <end position="282"/>
    </location>
</feature>
<reference evidence="3 4" key="1">
    <citation type="journal article" date="2018" name="Mol. Genet. Genomics">
        <title>The red deer Cervus elaphus genome CerEla1.0: sequencing, annotating, genes, and chromosomes.</title>
        <authorList>
            <person name="Bana N.A."/>
            <person name="Nyiri A."/>
            <person name="Nagy J."/>
            <person name="Frank K."/>
            <person name="Nagy T."/>
            <person name="Steger V."/>
            <person name="Schiller M."/>
            <person name="Lakatos P."/>
            <person name="Sugar L."/>
            <person name="Horn P."/>
            <person name="Barta E."/>
            <person name="Orosz L."/>
        </authorList>
    </citation>
    <scope>NUCLEOTIDE SEQUENCE [LARGE SCALE GENOMIC DNA]</scope>
    <source>
        <strain evidence="3">Hungarian</strain>
    </source>
</reference>
<accession>A0A212CSF9</accession>
<comment type="caution">
    <text evidence="3">The sequence shown here is derived from an EMBL/GenBank/DDBJ whole genome shotgun (WGS) entry which is preliminary data.</text>
</comment>
<protein>
    <recommendedName>
        <fullName evidence="2">RecQ-like DNA helicase BLM N-terminal domain-containing protein</fullName>
    </recommendedName>
</protein>
<feature type="compositionally biased region" description="Basic and acidic residues" evidence="1">
    <location>
        <begin position="269"/>
        <end position="282"/>
    </location>
</feature>